<sequence>MDTNKKEILYKDLSYKIIGIAMKVHSKLGYGFLEKVYENSMMVLFKKEGIPAKQQVPITVYFEDEIVGDYFADILELKSVKNIMDAHRAQTLNYLKATGLRLAIILNFGKEKLEYERLVL</sequence>
<comment type="caution">
    <text evidence="1">The sequence shown here is derived from an EMBL/GenBank/DDBJ whole genome shotgun (WGS) entry which is preliminary data.</text>
</comment>
<name>A0A1E3XG50_9BACT</name>
<evidence type="ECO:0008006" key="3">
    <source>
        <dbReference type="Google" id="ProtNLM"/>
    </source>
</evidence>
<dbReference type="EMBL" id="MAYW01000003">
    <property type="protein sequence ID" value="ODS34607.1"/>
    <property type="molecule type" value="Genomic_DNA"/>
</dbReference>
<proteinExistence type="predicted"/>
<protein>
    <recommendedName>
        <fullName evidence="3">GxxExxY protein</fullName>
    </recommendedName>
</protein>
<accession>A0A1E3XG50</accession>
<organism evidence="1 2">
    <name type="scientific">Candidatus Scalindua rubra</name>
    <dbReference type="NCBI Taxonomy" id="1872076"/>
    <lineage>
        <taxon>Bacteria</taxon>
        <taxon>Pseudomonadati</taxon>
        <taxon>Planctomycetota</taxon>
        <taxon>Candidatus Brocadiia</taxon>
        <taxon>Candidatus Brocadiales</taxon>
        <taxon>Candidatus Scalinduaceae</taxon>
        <taxon>Candidatus Scalindua</taxon>
    </lineage>
</organism>
<evidence type="ECO:0000313" key="1">
    <source>
        <dbReference type="EMBL" id="ODS34607.1"/>
    </source>
</evidence>
<evidence type="ECO:0000313" key="2">
    <source>
        <dbReference type="Proteomes" id="UP000094056"/>
    </source>
</evidence>
<dbReference type="InterPro" id="IPR026350">
    <property type="entry name" value="GxxExxY"/>
</dbReference>
<dbReference type="NCBIfam" id="TIGR04256">
    <property type="entry name" value="GxxExxY"/>
    <property type="match status" value="1"/>
</dbReference>
<dbReference type="Pfam" id="PF13366">
    <property type="entry name" value="PDDEXK_3"/>
    <property type="match status" value="1"/>
</dbReference>
<gene>
    <name evidence="1" type="ORF">SCARUB_00187</name>
</gene>
<dbReference type="Proteomes" id="UP000094056">
    <property type="component" value="Unassembled WGS sequence"/>
</dbReference>
<reference evidence="1 2" key="1">
    <citation type="submission" date="2016-07" db="EMBL/GenBank/DDBJ databases">
        <title>Draft genome of Scalindua rubra, obtained from a brine-seawater interface in the Red Sea, sheds light on salt adaptation in anammox bacteria.</title>
        <authorList>
            <person name="Speth D.R."/>
            <person name="Lagkouvardos I."/>
            <person name="Wang Y."/>
            <person name="Qian P.-Y."/>
            <person name="Dutilh B.E."/>
            <person name="Jetten M.S."/>
        </authorList>
    </citation>
    <scope>NUCLEOTIDE SEQUENCE [LARGE SCALE GENOMIC DNA]</scope>
    <source>
        <strain evidence="1">BSI-1</strain>
    </source>
</reference>
<dbReference type="AlphaFoldDB" id="A0A1E3XG50"/>
<dbReference type="PATRIC" id="fig|1872076.5.peg.207"/>